<sequence length="85" mass="9360">MNEKILELVNPGVEFELMLSEDGSGRGAALVAAVAVRQQEELRKRGRYRKITPIPDSIKPLVNGQTTINNNNNNNNNNQNTASVN</sequence>
<keyword evidence="2" id="KW-1185">Reference proteome</keyword>
<evidence type="ECO:0000256" key="1">
    <source>
        <dbReference type="SAM" id="MobiDB-lite"/>
    </source>
</evidence>
<organism evidence="2 3">
    <name type="scientific">Dermatophagoides pteronyssinus</name>
    <name type="common">European house dust mite</name>
    <dbReference type="NCBI Taxonomy" id="6956"/>
    <lineage>
        <taxon>Eukaryota</taxon>
        <taxon>Metazoa</taxon>
        <taxon>Ecdysozoa</taxon>
        <taxon>Arthropoda</taxon>
        <taxon>Chelicerata</taxon>
        <taxon>Arachnida</taxon>
        <taxon>Acari</taxon>
        <taxon>Acariformes</taxon>
        <taxon>Sarcoptiformes</taxon>
        <taxon>Astigmata</taxon>
        <taxon>Psoroptidia</taxon>
        <taxon>Analgoidea</taxon>
        <taxon>Pyroglyphidae</taxon>
        <taxon>Dermatophagoidinae</taxon>
        <taxon>Dermatophagoides</taxon>
    </lineage>
</organism>
<evidence type="ECO:0000313" key="3">
    <source>
        <dbReference type="RefSeq" id="XP_027202405.1"/>
    </source>
</evidence>
<dbReference type="KEGG" id="dpte:113796345"/>
<gene>
    <name evidence="3" type="primary">LOC113796345</name>
</gene>
<accession>A0A6P6YAS5</accession>
<protein>
    <submittedName>
        <fullName evidence="3">Hexokinase-like</fullName>
    </submittedName>
</protein>
<dbReference type="InterPro" id="IPR043129">
    <property type="entry name" value="ATPase_NBD"/>
</dbReference>
<proteinExistence type="predicted"/>
<dbReference type="OrthoDB" id="419537at2759"/>
<feature type="region of interest" description="Disordered" evidence="1">
    <location>
        <begin position="62"/>
        <end position="85"/>
    </location>
</feature>
<feature type="compositionally biased region" description="Low complexity" evidence="1">
    <location>
        <begin position="69"/>
        <end position="85"/>
    </location>
</feature>
<dbReference type="Gene3D" id="3.40.367.20">
    <property type="match status" value="1"/>
</dbReference>
<evidence type="ECO:0000313" key="2">
    <source>
        <dbReference type="Proteomes" id="UP000515146"/>
    </source>
</evidence>
<reference evidence="3" key="1">
    <citation type="submission" date="2025-08" db="UniProtKB">
        <authorList>
            <consortium name="RefSeq"/>
        </authorList>
    </citation>
    <scope>IDENTIFICATION</scope>
    <source>
        <strain evidence="3">Airmid</strain>
    </source>
</reference>
<dbReference type="Proteomes" id="UP000515146">
    <property type="component" value="Unplaced"/>
</dbReference>
<name>A0A6P6YAS5_DERPT</name>
<dbReference type="SUPFAM" id="SSF53067">
    <property type="entry name" value="Actin-like ATPase domain"/>
    <property type="match status" value="1"/>
</dbReference>
<dbReference type="InParanoid" id="A0A6P6YAS5"/>
<dbReference type="RefSeq" id="XP_027202405.1">
    <property type="nucleotide sequence ID" value="XM_027346604.1"/>
</dbReference>
<dbReference type="AlphaFoldDB" id="A0A6P6YAS5"/>